<dbReference type="Pfam" id="PF01027">
    <property type="entry name" value="Bax1-I"/>
    <property type="match status" value="1"/>
</dbReference>
<dbReference type="PANTHER" id="PTHR23291:SF50">
    <property type="entry name" value="PROTEIN LIFEGUARD 4"/>
    <property type="match status" value="1"/>
</dbReference>
<feature type="transmembrane region" description="Helical" evidence="6">
    <location>
        <begin position="73"/>
        <end position="97"/>
    </location>
</feature>
<evidence type="ECO:0000256" key="6">
    <source>
        <dbReference type="RuleBase" id="RU004379"/>
    </source>
</evidence>
<feature type="transmembrane region" description="Helical" evidence="6">
    <location>
        <begin position="193"/>
        <end position="215"/>
    </location>
</feature>
<sequence>MNLQQSEKAADWEREYNSSFHKLLRMFTLSILISFLGTLAGTQVPPALILPLIVVEFIMLISAMFIRRRKKSIGYLFTYAFCFISGITLYPTIAYYASTGGAGIVTSAFVVTTVVFAGLTLYAYLSKRDFTFLGGFLMIGLLTLVGFSLVGMFTGGFGGTLGLTLAFFGVVIFSGYILYDISQYKHGLTEEMIPLAVLNLYLDFINLFLSLLRLFGLSRD</sequence>
<feature type="transmembrane region" description="Helical" evidence="6">
    <location>
        <begin position="160"/>
        <end position="181"/>
    </location>
</feature>
<comment type="subcellular location">
    <subcellularLocation>
        <location evidence="1">Membrane</location>
        <topology evidence="1">Multi-pass membrane protein</topology>
    </subcellularLocation>
</comment>
<proteinExistence type="inferred from homology"/>
<feature type="transmembrane region" description="Helical" evidence="6">
    <location>
        <begin position="23"/>
        <end position="41"/>
    </location>
</feature>
<keyword evidence="4 6" id="KW-1133">Transmembrane helix</keyword>
<keyword evidence="5 6" id="KW-0472">Membrane</keyword>
<evidence type="ECO:0000256" key="4">
    <source>
        <dbReference type="ARBA" id="ARBA00022989"/>
    </source>
</evidence>
<evidence type="ECO:0000256" key="2">
    <source>
        <dbReference type="ARBA" id="ARBA00010350"/>
    </source>
</evidence>
<dbReference type="KEGG" id="paun:MJA45_03800"/>
<dbReference type="InterPro" id="IPR006214">
    <property type="entry name" value="Bax_inhibitor_1-related"/>
</dbReference>
<evidence type="ECO:0000313" key="8">
    <source>
        <dbReference type="Proteomes" id="UP001305702"/>
    </source>
</evidence>
<feature type="transmembrane region" description="Helical" evidence="6">
    <location>
        <begin position="132"/>
        <end position="154"/>
    </location>
</feature>
<feature type="transmembrane region" description="Helical" evidence="6">
    <location>
        <begin position="47"/>
        <end position="66"/>
    </location>
</feature>
<gene>
    <name evidence="7" type="ORF">MJA45_03800</name>
</gene>
<evidence type="ECO:0000313" key="7">
    <source>
        <dbReference type="EMBL" id="WNQ12186.1"/>
    </source>
</evidence>
<keyword evidence="3 6" id="KW-0812">Transmembrane</keyword>
<feature type="transmembrane region" description="Helical" evidence="6">
    <location>
        <begin position="103"/>
        <end position="125"/>
    </location>
</feature>
<accession>A0AA96LEE5</accession>
<dbReference type="GO" id="GO:0005886">
    <property type="term" value="C:plasma membrane"/>
    <property type="evidence" value="ECO:0007669"/>
    <property type="project" value="TreeGrafter"/>
</dbReference>
<dbReference type="RefSeq" id="WP_315605963.1">
    <property type="nucleotide sequence ID" value="NZ_CP130318.1"/>
</dbReference>
<evidence type="ECO:0000256" key="5">
    <source>
        <dbReference type="ARBA" id="ARBA00023136"/>
    </source>
</evidence>
<protein>
    <submittedName>
        <fullName evidence="7">Bax inhibitor-1/YccA family protein</fullName>
    </submittedName>
</protein>
<dbReference type="AlphaFoldDB" id="A0AA96LEE5"/>
<comment type="similarity">
    <text evidence="2 6">Belongs to the BI1 family.</text>
</comment>
<dbReference type="EMBL" id="CP130318">
    <property type="protein sequence ID" value="WNQ12186.1"/>
    <property type="molecule type" value="Genomic_DNA"/>
</dbReference>
<organism evidence="7 8">
    <name type="scientific">Paenibacillus aurantius</name>
    <dbReference type="NCBI Taxonomy" id="2918900"/>
    <lineage>
        <taxon>Bacteria</taxon>
        <taxon>Bacillati</taxon>
        <taxon>Bacillota</taxon>
        <taxon>Bacilli</taxon>
        <taxon>Bacillales</taxon>
        <taxon>Paenibacillaceae</taxon>
        <taxon>Paenibacillus</taxon>
    </lineage>
</organism>
<keyword evidence="8" id="KW-1185">Reference proteome</keyword>
<name>A0AA96LEE5_9BACL</name>
<reference evidence="7 8" key="1">
    <citation type="submission" date="2022-02" db="EMBL/GenBank/DDBJ databases">
        <title>Paenibacillus sp. MBLB1776 Whole Genome Shotgun Sequencing.</title>
        <authorList>
            <person name="Hwang C.Y."/>
            <person name="Cho E.-S."/>
            <person name="Seo M.-J."/>
        </authorList>
    </citation>
    <scope>NUCLEOTIDE SEQUENCE [LARGE SCALE GENOMIC DNA]</scope>
    <source>
        <strain evidence="7 8">MBLB1776</strain>
    </source>
</reference>
<evidence type="ECO:0000256" key="1">
    <source>
        <dbReference type="ARBA" id="ARBA00004141"/>
    </source>
</evidence>
<evidence type="ECO:0000256" key="3">
    <source>
        <dbReference type="ARBA" id="ARBA00022692"/>
    </source>
</evidence>
<dbReference type="Proteomes" id="UP001305702">
    <property type="component" value="Chromosome"/>
</dbReference>
<dbReference type="CDD" id="cd10432">
    <property type="entry name" value="BI-1-like_bacterial"/>
    <property type="match status" value="1"/>
</dbReference>
<dbReference type="PANTHER" id="PTHR23291">
    <property type="entry name" value="BAX INHIBITOR-RELATED"/>
    <property type="match status" value="1"/>
</dbReference>